<sequence length="489" mass="52534">MRIIHRGHLSGFCCLTMSRQRRIEAAYEPVYPRPNTGAHQSSEAQGPLSGLCSAHAQLVAHEGDCLLCAFGRLLLEERNTTASAIAALENEIRRLEALVVRDPQQPPQPQSNRLLPSEAPARAMIPSPPHIGKRRLCISVLANESPCQPSIRRVMEALLAQMRVEATFVENPAEIPPGSMLLYVSVISTPRLETALKIQRFQEAHRFAANNVVLVLLRVGNVACAFPTYLEDSPHYPSGVLLGTAREVKGLVQVLVTTQNTILECPQNQANTDRLRGMVEAYAANPAVGIATTQVVQQLTISPPAVTTSHVSAAYATTTTPGYHQAAPVYPQQSASTDHHQEPAVSPYSSSSSAALAATTYTFSTSSSSPPHDPKSSSSFSPPRPTSTTTITSHPTSTSPYPLGVSPARYQSTSTAYQPSHYQSTSPSQYRPSSAAYGAEFSPTQRSPVKSTPPTRAAPAPPAAVRVIPGARPRTPTTFSISSRPPWSR</sequence>
<keyword evidence="3" id="KW-1185">Reference proteome</keyword>
<feature type="compositionally biased region" description="Polar residues" evidence="1">
    <location>
        <begin position="409"/>
        <end position="432"/>
    </location>
</feature>
<feature type="compositionally biased region" description="Low complexity" evidence="1">
    <location>
        <begin position="452"/>
        <end position="474"/>
    </location>
</feature>
<protein>
    <submittedName>
        <fullName evidence="2">Uncharacterized protein</fullName>
    </submittedName>
</protein>
<dbReference type="Proteomes" id="UP001141327">
    <property type="component" value="Unassembled WGS sequence"/>
</dbReference>
<feature type="compositionally biased region" description="Low complexity" evidence="1">
    <location>
        <begin position="363"/>
        <end position="402"/>
    </location>
</feature>
<evidence type="ECO:0000313" key="2">
    <source>
        <dbReference type="EMBL" id="KAJ4456880.1"/>
    </source>
</evidence>
<evidence type="ECO:0000256" key="1">
    <source>
        <dbReference type="SAM" id="MobiDB-lite"/>
    </source>
</evidence>
<accession>A0ABQ8UC69</accession>
<name>A0ABQ8UC69_9EUKA</name>
<feature type="region of interest" description="Disordered" evidence="1">
    <location>
        <begin position="331"/>
        <end position="351"/>
    </location>
</feature>
<organism evidence="2 3">
    <name type="scientific">Paratrimastix pyriformis</name>
    <dbReference type="NCBI Taxonomy" id="342808"/>
    <lineage>
        <taxon>Eukaryota</taxon>
        <taxon>Metamonada</taxon>
        <taxon>Preaxostyla</taxon>
        <taxon>Paratrimastigidae</taxon>
        <taxon>Paratrimastix</taxon>
    </lineage>
</organism>
<reference evidence="2" key="1">
    <citation type="journal article" date="2022" name="bioRxiv">
        <title>Genomics of Preaxostyla Flagellates Illuminates Evolutionary Transitions and the Path Towards Mitochondrial Loss.</title>
        <authorList>
            <person name="Novak L.V.F."/>
            <person name="Treitli S.C."/>
            <person name="Pyrih J."/>
            <person name="Halakuc P."/>
            <person name="Pipaliya S.V."/>
            <person name="Vacek V."/>
            <person name="Brzon O."/>
            <person name="Soukal P."/>
            <person name="Eme L."/>
            <person name="Dacks J.B."/>
            <person name="Karnkowska A."/>
            <person name="Elias M."/>
            <person name="Hampl V."/>
        </authorList>
    </citation>
    <scope>NUCLEOTIDE SEQUENCE</scope>
    <source>
        <strain evidence="2">RCP-MX</strain>
    </source>
</reference>
<dbReference type="EMBL" id="JAPMOS010000059">
    <property type="protein sequence ID" value="KAJ4456880.1"/>
    <property type="molecule type" value="Genomic_DNA"/>
</dbReference>
<comment type="caution">
    <text evidence="2">The sequence shown here is derived from an EMBL/GenBank/DDBJ whole genome shotgun (WGS) entry which is preliminary data.</text>
</comment>
<feature type="region of interest" description="Disordered" evidence="1">
    <location>
        <begin position="363"/>
        <end position="489"/>
    </location>
</feature>
<evidence type="ECO:0000313" key="3">
    <source>
        <dbReference type="Proteomes" id="UP001141327"/>
    </source>
</evidence>
<proteinExistence type="predicted"/>
<gene>
    <name evidence="2" type="ORF">PAPYR_7808</name>
</gene>
<feature type="compositionally biased region" description="Polar residues" evidence="1">
    <location>
        <begin position="475"/>
        <end position="489"/>
    </location>
</feature>